<keyword evidence="3" id="KW-1185">Reference proteome</keyword>
<dbReference type="EMBL" id="BAAAUX010000016">
    <property type="protein sequence ID" value="GAA2800746.1"/>
    <property type="molecule type" value="Genomic_DNA"/>
</dbReference>
<organism evidence="2 3">
    <name type="scientific">Saccharopolyspora taberi</name>
    <dbReference type="NCBI Taxonomy" id="60895"/>
    <lineage>
        <taxon>Bacteria</taxon>
        <taxon>Bacillati</taxon>
        <taxon>Actinomycetota</taxon>
        <taxon>Actinomycetes</taxon>
        <taxon>Pseudonocardiales</taxon>
        <taxon>Pseudonocardiaceae</taxon>
        <taxon>Saccharopolyspora</taxon>
    </lineage>
</organism>
<dbReference type="InterPro" id="IPR009351">
    <property type="entry name" value="AlkZ-like"/>
</dbReference>
<dbReference type="Pfam" id="PF06224">
    <property type="entry name" value="AlkZ-like"/>
    <property type="match status" value="1"/>
</dbReference>
<accession>A0ABN3VFT0</accession>
<feature type="region of interest" description="Disordered" evidence="1">
    <location>
        <begin position="321"/>
        <end position="342"/>
    </location>
</feature>
<dbReference type="Proteomes" id="UP001500979">
    <property type="component" value="Unassembled WGS sequence"/>
</dbReference>
<name>A0ABN3VFT0_9PSEU</name>
<gene>
    <name evidence="2" type="ORF">GCM10010470_39800</name>
</gene>
<evidence type="ECO:0000313" key="2">
    <source>
        <dbReference type="EMBL" id="GAA2800746.1"/>
    </source>
</evidence>
<sequence length="365" mass="39507">MLELDRRQVLAYRYRVQQLDRSAAEPDVAELGFQDSPAGTGAQSLLARCPDARADLTLAWTLRGSPHLHRREDLPRLAAELFPLSDADVVARMPVMKQLAEPLRAFGRVVRAMREHAAEPTDKASLSAAVTRDVPEASAWCEPCGSTHVFYSLFLQTGLAAGLELARDGSRVRISALSPWTPPTGATGTASAIRRALRFLGPGGNADVAAFLGTRPTALRGVWPDDLAPVRVEGRQMWARREDLAALESPPEPSGVRLVPVGDPYLQARNRDLTVPDERRRKALWGPAATAGAVLVGGRGRRDLPGEPEGAGVARLGRGVHRHPALSGGGRGRRARRPARRAIRRSGVRALRSPTLVRAFDLPTH</sequence>
<reference evidence="2 3" key="1">
    <citation type="journal article" date="2019" name="Int. J. Syst. Evol. Microbiol.">
        <title>The Global Catalogue of Microorganisms (GCM) 10K type strain sequencing project: providing services to taxonomists for standard genome sequencing and annotation.</title>
        <authorList>
            <consortium name="The Broad Institute Genomics Platform"/>
            <consortium name="The Broad Institute Genome Sequencing Center for Infectious Disease"/>
            <person name="Wu L."/>
            <person name="Ma J."/>
        </authorList>
    </citation>
    <scope>NUCLEOTIDE SEQUENCE [LARGE SCALE GENOMIC DNA]</scope>
    <source>
        <strain evidence="2 3">JCM 9383</strain>
    </source>
</reference>
<protein>
    <submittedName>
        <fullName evidence="2">Crosslink repair DNA glycosylase YcaQ family protein</fullName>
    </submittedName>
</protein>
<feature type="compositionally biased region" description="Basic residues" evidence="1">
    <location>
        <begin position="331"/>
        <end position="342"/>
    </location>
</feature>
<proteinExistence type="predicted"/>
<dbReference type="RefSeq" id="WP_344681840.1">
    <property type="nucleotide sequence ID" value="NZ_BAAAUX010000016.1"/>
</dbReference>
<evidence type="ECO:0000256" key="1">
    <source>
        <dbReference type="SAM" id="MobiDB-lite"/>
    </source>
</evidence>
<evidence type="ECO:0000313" key="3">
    <source>
        <dbReference type="Proteomes" id="UP001500979"/>
    </source>
</evidence>
<comment type="caution">
    <text evidence="2">The sequence shown here is derived from an EMBL/GenBank/DDBJ whole genome shotgun (WGS) entry which is preliminary data.</text>
</comment>